<evidence type="ECO:0008006" key="4">
    <source>
        <dbReference type="Google" id="ProtNLM"/>
    </source>
</evidence>
<dbReference type="Proteomes" id="UP000597444">
    <property type="component" value="Unassembled WGS sequence"/>
</dbReference>
<dbReference type="InterPro" id="IPR017853">
    <property type="entry name" value="GH"/>
</dbReference>
<proteinExistence type="predicted"/>
<accession>A0A8J3N1E8</accession>
<organism evidence="2 3">
    <name type="scientific">Reticulibacter mediterranei</name>
    <dbReference type="NCBI Taxonomy" id="2778369"/>
    <lineage>
        <taxon>Bacteria</taxon>
        <taxon>Bacillati</taxon>
        <taxon>Chloroflexota</taxon>
        <taxon>Ktedonobacteria</taxon>
        <taxon>Ktedonobacterales</taxon>
        <taxon>Reticulibacteraceae</taxon>
        <taxon>Reticulibacter</taxon>
    </lineage>
</organism>
<name>A0A8J3N1E8_9CHLR</name>
<evidence type="ECO:0000256" key="1">
    <source>
        <dbReference type="SAM" id="MobiDB-lite"/>
    </source>
</evidence>
<evidence type="ECO:0000313" key="2">
    <source>
        <dbReference type="EMBL" id="GHO92528.1"/>
    </source>
</evidence>
<sequence length="326" mass="35251">MIFGTNLALFNSQDQVLTSQAARACLQQMHISIIRLPIRSGLDSTMIQTAAQTVKQLGAVPLVVLHGAVDRNALQDDTAIINTMNGVFGNSIVYYEYGNNEDIVQVSAKMYTDSWNANVGVLKRLAPNGSFIGPVTYEYRADYLGYFLQHAQPRPDAVSWHAYACSRTWSNSRCLASLSEWAKHIQEGRALINSALHTTLPIMITEWNYAPDAVQNDGKNNDSAFMTTWTTRALQTLAASGVFASMQYAATNTNINLIDATNTLTIQGTVMQKQYETLVLSSSSSSTPDSTVTPTATLTPVSDASGAATPSHAAIPPSSSCISEPE</sequence>
<evidence type="ECO:0000313" key="3">
    <source>
        <dbReference type="Proteomes" id="UP000597444"/>
    </source>
</evidence>
<dbReference type="SUPFAM" id="SSF51445">
    <property type="entry name" value="(Trans)glycosidases"/>
    <property type="match status" value="1"/>
</dbReference>
<dbReference type="AlphaFoldDB" id="A0A8J3N1E8"/>
<comment type="caution">
    <text evidence="2">The sequence shown here is derived from an EMBL/GenBank/DDBJ whole genome shotgun (WGS) entry which is preliminary data.</text>
</comment>
<reference evidence="2" key="1">
    <citation type="submission" date="2020-10" db="EMBL/GenBank/DDBJ databases">
        <title>Taxonomic study of unclassified bacteria belonging to the class Ktedonobacteria.</title>
        <authorList>
            <person name="Yabe S."/>
            <person name="Wang C.M."/>
            <person name="Zheng Y."/>
            <person name="Sakai Y."/>
            <person name="Cavaletti L."/>
            <person name="Monciardini P."/>
            <person name="Donadio S."/>
        </authorList>
    </citation>
    <scope>NUCLEOTIDE SEQUENCE</scope>
    <source>
        <strain evidence="2">ID150040</strain>
    </source>
</reference>
<dbReference type="EMBL" id="BNJK01000001">
    <property type="protein sequence ID" value="GHO92528.1"/>
    <property type="molecule type" value="Genomic_DNA"/>
</dbReference>
<dbReference type="Gene3D" id="3.20.20.80">
    <property type="entry name" value="Glycosidases"/>
    <property type="match status" value="1"/>
</dbReference>
<keyword evidence="3" id="KW-1185">Reference proteome</keyword>
<gene>
    <name evidence="2" type="ORF">KSF_025760</name>
</gene>
<feature type="region of interest" description="Disordered" evidence="1">
    <location>
        <begin position="281"/>
        <end position="326"/>
    </location>
</feature>
<protein>
    <recommendedName>
        <fullName evidence="4">Asl1-like glycosyl hydrolase catalytic domain-containing protein</fullName>
    </recommendedName>
</protein>